<dbReference type="Gramene" id="MELO3C030816.2.1">
    <property type="protein sequence ID" value="MELO3C030816.2.1"/>
    <property type="gene ID" value="MELO3C030816.2"/>
</dbReference>
<sequence length="80" mass="9107">MKDPSRNRHKEDPIHFIQGHSYLGSTRIALSRHNFKPRVINGHCHESALTSQPYPMNTLSPLDCKKCQSTKYMASIIKAS</sequence>
<protein>
    <submittedName>
        <fullName evidence="1">Uncharacterized protein</fullName>
    </submittedName>
</protein>
<accession>A0A9I9E9S1</accession>
<reference evidence="1" key="1">
    <citation type="submission" date="2023-03" db="UniProtKB">
        <authorList>
            <consortium name="EnsemblPlants"/>
        </authorList>
    </citation>
    <scope>IDENTIFICATION</scope>
</reference>
<evidence type="ECO:0000313" key="1">
    <source>
        <dbReference type="EnsemblPlants" id="MELO3C030816.2.1"/>
    </source>
</evidence>
<proteinExistence type="predicted"/>
<name>A0A9I9E9S1_CUCME</name>
<dbReference type="AlphaFoldDB" id="A0A9I9E9S1"/>
<organism evidence="1">
    <name type="scientific">Cucumis melo</name>
    <name type="common">Muskmelon</name>
    <dbReference type="NCBI Taxonomy" id="3656"/>
    <lineage>
        <taxon>Eukaryota</taxon>
        <taxon>Viridiplantae</taxon>
        <taxon>Streptophyta</taxon>
        <taxon>Embryophyta</taxon>
        <taxon>Tracheophyta</taxon>
        <taxon>Spermatophyta</taxon>
        <taxon>Magnoliopsida</taxon>
        <taxon>eudicotyledons</taxon>
        <taxon>Gunneridae</taxon>
        <taxon>Pentapetalae</taxon>
        <taxon>rosids</taxon>
        <taxon>fabids</taxon>
        <taxon>Cucurbitales</taxon>
        <taxon>Cucurbitaceae</taxon>
        <taxon>Benincaseae</taxon>
        <taxon>Cucumis</taxon>
    </lineage>
</organism>
<dbReference type="EnsemblPlants" id="MELO3C030816.2.1">
    <property type="protein sequence ID" value="MELO3C030816.2.1"/>
    <property type="gene ID" value="MELO3C030816.2"/>
</dbReference>